<comment type="caution">
    <text evidence="3">The sequence shown here is derived from an EMBL/GenBank/DDBJ whole genome shotgun (WGS) entry which is preliminary data.</text>
</comment>
<protein>
    <submittedName>
        <fullName evidence="3">Porin family protein</fullName>
    </submittedName>
</protein>
<evidence type="ECO:0000313" key="3">
    <source>
        <dbReference type="EMBL" id="MEL1242338.1"/>
    </source>
</evidence>
<feature type="signal peptide" evidence="1">
    <location>
        <begin position="1"/>
        <end position="19"/>
    </location>
</feature>
<name>A0ABU9HQB3_9FLAO</name>
<dbReference type="InterPro" id="IPR011250">
    <property type="entry name" value="OMP/PagP_B-barrel"/>
</dbReference>
<dbReference type="Pfam" id="PF13568">
    <property type="entry name" value="OMP_b-brl_2"/>
    <property type="match status" value="1"/>
</dbReference>
<feature type="chain" id="PRO_5045413324" evidence="1">
    <location>
        <begin position="20"/>
        <end position="198"/>
    </location>
</feature>
<feature type="domain" description="Outer membrane protein beta-barrel" evidence="2">
    <location>
        <begin position="19"/>
        <end position="173"/>
    </location>
</feature>
<reference evidence="3 4" key="1">
    <citation type="submission" date="2024-04" db="EMBL/GenBank/DDBJ databases">
        <title>Flavobacterium sp. DGU99 16S ribosomal RNA gene Genome sequencing and assembly.</title>
        <authorList>
            <person name="Park S."/>
        </authorList>
    </citation>
    <scope>NUCLEOTIDE SEQUENCE [LARGE SCALE GENOMIC DNA]</scope>
    <source>
        <strain evidence="3 4">DGU99</strain>
    </source>
</reference>
<dbReference type="EMBL" id="JBBYHU010000040">
    <property type="protein sequence ID" value="MEL1242338.1"/>
    <property type="molecule type" value="Genomic_DNA"/>
</dbReference>
<dbReference type="SUPFAM" id="SSF56925">
    <property type="entry name" value="OMPA-like"/>
    <property type="match status" value="1"/>
</dbReference>
<sequence>MKKIILSVVAVFAFGLANAQEVKFGAKVGGNLNSFRATNFMSQDDISIKFGSNVGFQAGGFAEIKVASKFTVQPELLFSYESYKLPLEGDLNFNLSYINVPVMAKYYASEKISLQVGPQIGFLVGAKAKFEGESEDIKDMLETINFGVNFGLGYELTEKVAVDFRYNLGLINIAKEDFMGEDSKLKTSGFSLGLGYKF</sequence>
<keyword evidence="4" id="KW-1185">Reference proteome</keyword>
<evidence type="ECO:0000256" key="1">
    <source>
        <dbReference type="SAM" id="SignalP"/>
    </source>
</evidence>
<dbReference type="InterPro" id="IPR000758">
    <property type="entry name" value="Enterovir_OMP"/>
</dbReference>
<proteinExistence type="predicted"/>
<dbReference type="Gene3D" id="2.40.160.20">
    <property type="match status" value="1"/>
</dbReference>
<dbReference type="Proteomes" id="UP001398556">
    <property type="component" value="Unassembled WGS sequence"/>
</dbReference>
<organism evidence="3 4">
    <name type="scientific">Flavobacterium flavipallidum</name>
    <dbReference type="NCBI Taxonomy" id="3139140"/>
    <lineage>
        <taxon>Bacteria</taxon>
        <taxon>Pseudomonadati</taxon>
        <taxon>Bacteroidota</taxon>
        <taxon>Flavobacteriia</taxon>
        <taxon>Flavobacteriales</taxon>
        <taxon>Flavobacteriaceae</taxon>
        <taxon>Flavobacterium</taxon>
    </lineage>
</organism>
<evidence type="ECO:0000259" key="2">
    <source>
        <dbReference type="Pfam" id="PF13568"/>
    </source>
</evidence>
<dbReference type="PROSITE" id="PS00695">
    <property type="entry name" value="ENT_VIR_OMP_2"/>
    <property type="match status" value="1"/>
</dbReference>
<dbReference type="InterPro" id="IPR025665">
    <property type="entry name" value="Beta-barrel_OMP_2"/>
</dbReference>
<keyword evidence="1" id="KW-0732">Signal</keyword>
<dbReference type="RefSeq" id="WP_341701536.1">
    <property type="nucleotide sequence ID" value="NZ_JBBYHU010000040.1"/>
</dbReference>
<gene>
    <name evidence="3" type="ORF">AAEO59_14865</name>
</gene>
<evidence type="ECO:0000313" key="4">
    <source>
        <dbReference type="Proteomes" id="UP001398556"/>
    </source>
</evidence>
<accession>A0ABU9HQB3</accession>